<name>A0ABN8B9R9_CHISP</name>
<evidence type="ECO:0000313" key="4">
    <source>
        <dbReference type="EMBL" id="CAH0402791.1"/>
    </source>
</evidence>
<dbReference type="Gene3D" id="3.30.560.10">
    <property type="entry name" value="Glucose Oxidase, domain 3"/>
    <property type="match status" value="1"/>
</dbReference>
<proteinExistence type="inferred from homology"/>
<dbReference type="InterPro" id="IPR012132">
    <property type="entry name" value="GMC_OxRdtase"/>
</dbReference>
<dbReference type="Pfam" id="PF00732">
    <property type="entry name" value="GMC_oxred_N"/>
    <property type="match status" value="1"/>
</dbReference>
<dbReference type="InterPro" id="IPR000172">
    <property type="entry name" value="GMC_OxRdtase_N"/>
</dbReference>
<protein>
    <recommendedName>
        <fullName evidence="3">Glucose-methanol-choline oxidoreductase N-terminal domain-containing protein</fullName>
    </recommendedName>
</protein>
<dbReference type="SUPFAM" id="SSF51905">
    <property type="entry name" value="FAD/NAD(P)-binding domain"/>
    <property type="match status" value="1"/>
</dbReference>
<keyword evidence="2" id="KW-0472">Membrane</keyword>
<keyword evidence="2" id="KW-1133">Transmembrane helix</keyword>
<feature type="transmembrane region" description="Helical" evidence="2">
    <location>
        <begin position="21"/>
        <end position="42"/>
    </location>
</feature>
<keyword evidence="5" id="KW-1185">Reference proteome</keyword>
<dbReference type="InterPro" id="IPR007867">
    <property type="entry name" value="GMC_OxRtase_C"/>
</dbReference>
<dbReference type="SUPFAM" id="SSF54373">
    <property type="entry name" value="FAD-linked reductases, C-terminal domain"/>
    <property type="match status" value="1"/>
</dbReference>
<evidence type="ECO:0000313" key="5">
    <source>
        <dbReference type="Proteomes" id="UP001153292"/>
    </source>
</evidence>
<evidence type="ECO:0000259" key="3">
    <source>
        <dbReference type="PROSITE" id="PS00624"/>
    </source>
</evidence>
<dbReference type="Pfam" id="PF05199">
    <property type="entry name" value="GMC_oxred_C"/>
    <property type="match status" value="1"/>
</dbReference>
<keyword evidence="2" id="KW-0812">Transmembrane</keyword>
<organism evidence="4 5">
    <name type="scientific">Chilo suppressalis</name>
    <name type="common">Asiatic rice borer moth</name>
    <dbReference type="NCBI Taxonomy" id="168631"/>
    <lineage>
        <taxon>Eukaryota</taxon>
        <taxon>Metazoa</taxon>
        <taxon>Ecdysozoa</taxon>
        <taxon>Arthropoda</taxon>
        <taxon>Hexapoda</taxon>
        <taxon>Insecta</taxon>
        <taxon>Pterygota</taxon>
        <taxon>Neoptera</taxon>
        <taxon>Endopterygota</taxon>
        <taxon>Lepidoptera</taxon>
        <taxon>Glossata</taxon>
        <taxon>Ditrysia</taxon>
        <taxon>Pyraloidea</taxon>
        <taxon>Crambidae</taxon>
        <taxon>Crambinae</taxon>
        <taxon>Chilo</taxon>
    </lineage>
</organism>
<reference evidence="4" key="1">
    <citation type="submission" date="2021-12" db="EMBL/GenBank/DDBJ databases">
        <authorList>
            <person name="King R."/>
        </authorList>
    </citation>
    <scope>NUCLEOTIDE SEQUENCE</scope>
</reference>
<dbReference type="InterPro" id="IPR036188">
    <property type="entry name" value="FAD/NAD-bd_sf"/>
</dbReference>
<feature type="domain" description="Glucose-methanol-choline oxidoreductase N-terminal" evidence="3">
    <location>
        <begin position="336"/>
        <end position="350"/>
    </location>
</feature>
<comment type="similarity">
    <text evidence="1">Belongs to the GMC oxidoreductase family.</text>
</comment>
<dbReference type="PANTHER" id="PTHR11552">
    <property type="entry name" value="GLUCOSE-METHANOL-CHOLINE GMC OXIDOREDUCTASE"/>
    <property type="match status" value="1"/>
</dbReference>
<dbReference type="Proteomes" id="UP001153292">
    <property type="component" value="Chromosome 21"/>
</dbReference>
<dbReference type="PROSITE" id="PS00624">
    <property type="entry name" value="GMC_OXRED_2"/>
    <property type="match status" value="1"/>
</dbReference>
<accession>A0ABN8B9R9</accession>
<dbReference type="PIRSF" id="PIRSF000137">
    <property type="entry name" value="Alcohol_oxidase"/>
    <property type="match status" value="1"/>
</dbReference>
<dbReference type="Gene3D" id="3.50.50.60">
    <property type="entry name" value="FAD/NAD(P)-binding domain"/>
    <property type="match status" value="1"/>
</dbReference>
<dbReference type="EMBL" id="OU963914">
    <property type="protein sequence ID" value="CAH0402791.1"/>
    <property type="molecule type" value="Genomic_DNA"/>
</dbReference>
<evidence type="ECO:0000256" key="1">
    <source>
        <dbReference type="ARBA" id="ARBA00010790"/>
    </source>
</evidence>
<evidence type="ECO:0000256" key="2">
    <source>
        <dbReference type="SAM" id="Phobius"/>
    </source>
</evidence>
<dbReference type="PANTHER" id="PTHR11552:SF158">
    <property type="entry name" value="GH23626P-RELATED"/>
    <property type="match status" value="1"/>
</dbReference>
<sequence>MFSIGQIERLFSFKYDGSRACFSAMSISMPCVYNFSLVFFFAPTLGYRGSVPEAIAGFLRDTEEMLNGEPPDAVHLLPEYDFIIIGAGTAGCVLSNRLTEVEQFKVLLIEAGGSEQVYMDIPVLATLLQFTDANWNYFTEPQKSGCRGMRAGRCAWPRGKVVGGSSVLHSMMHTRGNRRDYDRWAANGNPGWNYKSVLKYFKRSENMQIPELARDRRFHSTKGEMTLTHPNWRTPLSDAFLKAGVETGGKIVDYNAKTQIGYSIIQFTMNNGTRMSTSKAFLHPIKHRTNLHIAKNAMVTRILIDPSTKSAYGVEFYKNHKKYVISARREVILSAGAINSPQLLMISGVGPKEHLTEKNITTIVDLPVGYNLQDHWALGGLTFVINTTDSIRSERIATFDNIIEYFSHHTGPLSAPSGTEALAFIDTRNPNDEDGYPDLELLFVGGSLVSQPTYKQAFAIDESIFDQVYGSIRDKDTWMVFPMLLLPESKGRILLKNKNPYSKPIIHANYFSDNGHDQEVILYGIRKAIELSKTKAFQKFGSNLHDVPLPNCAQNIFNSDEYWFCAMRTITNTIYHHCCTNKMGPRDDPEAVVDPRLRVYGVRGLRIVDASVMPHVPAAHTNAPTMMIAEKAADMIKEDWGFLNP</sequence>
<gene>
    <name evidence="4" type="ORF">CHILSU_LOCUS6040</name>
</gene>